<reference evidence="2 3" key="1">
    <citation type="submission" date="2017-09" db="EMBL/GenBank/DDBJ databases">
        <title>Large-scale bioinformatics analysis of Bacillus genomes uncovers conserved roles of natural products in bacterial physiology.</title>
        <authorList>
            <consortium name="Agbiome Team Llc"/>
            <person name="Bleich R.M."/>
            <person name="Grubbs K.J."/>
            <person name="Santa Maria K.C."/>
            <person name="Allen S.E."/>
            <person name="Farag S."/>
            <person name="Shank E.A."/>
            <person name="Bowers A."/>
        </authorList>
    </citation>
    <scope>NUCLEOTIDE SEQUENCE [LARGE SCALE GENOMIC DNA]</scope>
    <source>
        <strain evidence="2 3">AFS092789</strain>
    </source>
</reference>
<dbReference type="InterPro" id="IPR007497">
    <property type="entry name" value="SIMPL/DUF541"/>
</dbReference>
<evidence type="ECO:0008006" key="4">
    <source>
        <dbReference type="Google" id="ProtNLM"/>
    </source>
</evidence>
<name>A0A9X6SRY3_BACCE</name>
<dbReference type="Gene3D" id="3.30.110.170">
    <property type="entry name" value="Protein of unknown function (DUF541), domain 1"/>
    <property type="match status" value="1"/>
</dbReference>
<accession>A0A9X6SRY3</accession>
<dbReference type="Pfam" id="PF04402">
    <property type="entry name" value="SIMPL"/>
    <property type="match status" value="1"/>
</dbReference>
<dbReference type="InterPro" id="IPR052022">
    <property type="entry name" value="26kDa_periplasmic_antigen"/>
</dbReference>
<comment type="caution">
    <text evidence="2">The sequence shown here is derived from an EMBL/GenBank/DDBJ whole genome shotgun (WGS) entry which is preliminary data.</text>
</comment>
<dbReference type="AlphaFoldDB" id="A0A9X6SRY3"/>
<dbReference type="EMBL" id="NVMX01000276">
    <property type="protein sequence ID" value="PDZ94050.1"/>
    <property type="molecule type" value="Genomic_DNA"/>
</dbReference>
<evidence type="ECO:0000256" key="1">
    <source>
        <dbReference type="SAM" id="Phobius"/>
    </source>
</evidence>
<dbReference type="PANTHER" id="PTHR34387">
    <property type="entry name" value="SLR1258 PROTEIN"/>
    <property type="match status" value="1"/>
</dbReference>
<dbReference type="Proteomes" id="UP000219922">
    <property type="component" value="Unassembled WGS sequence"/>
</dbReference>
<keyword evidence="1" id="KW-0472">Membrane</keyword>
<dbReference type="Gene3D" id="3.30.70.2970">
    <property type="entry name" value="Protein of unknown function (DUF541), domain 2"/>
    <property type="match status" value="1"/>
</dbReference>
<organism evidence="2 3">
    <name type="scientific">Bacillus cereus</name>
    <dbReference type="NCBI Taxonomy" id="1396"/>
    <lineage>
        <taxon>Bacteria</taxon>
        <taxon>Bacillati</taxon>
        <taxon>Bacillota</taxon>
        <taxon>Bacilli</taxon>
        <taxon>Bacillales</taxon>
        <taxon>Bacillaceae</taxon>
        <taxon>Bacillus</taxon>
        <taxon>Bacillus cereus group</taxon>
    </lineage>
</organism>
<feature type="transmembrane region" description="Helical" evidence="1">
    <location>
        <begin position="20"/>
        <end position="42"/>
    </location>
</feature>
<gene>
    <name evidence="2" type="ORF">CON36_35895</name>
</gene>
<dbReference type="GO" id="GO:0006974">
    <property type="term" value="P:DNA damage response"/>
    <property type="evidence" value="ECO:0007669"/>
    <property type="project" value="TreeGrafter"/>
</dbReference>
<evidence type="ECO:0000313" key="2">
    <source>
        <dbReference type="EMBL" id="PDZ94050.1"/>
    </source>
</evidence>
<sequence length="270" mass="29640">MNFLNGYGKVWYITYEEVIFLNTKILGGIVLCSFGLLVIAACGTSDKQPIVIDGKNYSPDNTITVVGTGNSKMKADTGYLYADVTVEQKDSKEAQQMAADTMDELYNSLRQMGINNKDVETMNYSVEMVRDYQNQKPPYPIKAYRVQNSIKITIDDVKEISDVIDSVANSPYVSVNNLAFDLADKEKAENEAIENATENAKQKAKLIAKKLGVHIQGIKSVEILKTNNGGDNVRIPYASGLESANKSVSAPISAQNIKTATSVEVKFLVD</sequence>
<keyword evidence="1" id="KW-0812">Transmembrane</keyword>
<protein>
    <recommendedName>
        <fullName evidence="4">DUF541 domain-containing protein</fullName>
    </recommendedName>
</protein>
<keyword evidence="1" id="KW-1133">Transmembrane helix</keyword>
<evidence type="ECO:0000313" key="3">
    <source>
        <dbReference type="Proteomes" id="UP000219922"/>
    </source>
</evidence>
<proteinExistence type="predicted"/>
<dbReference type="PANTHER" id="PTHR34387:SF2">
    <property type="entry name" value="SLR1258 PROTEIN"/>
    <property type="match status" value="1"/>
</dbReference>